<dbReference type="InterPro" id="IPR001394">
    <property type="entry name" value="Peptidase_C19_UCH"/>
</dbReference>
<dbReference type="PANTHER" id="PTHR21646:SF95">
    <property type="entry name" value="UBIQUITIN CARBOXYL-TERMINAL HYDROLASE 4-RELATED"/>
    <property type="match status" value="1"/>
</dbReference>
<evidence type="ECO:0000259" key="8">
    <source>
        <dbReference type="PROSITE" id="PS50235"/>
    </source>
</evidence>
<evidence type="ECO:0000256" key="4">
    <source>
        <dbReference type="ARBA" id="ARBA00022786"/>
    </source>
</evidence>
<dbReference type="Gene3D" id="3.90.70.10">
    <property type="entry name" value="Cysteine proteinases"/>
    <property type="match status" value="1"/>
</dbReference>
<dbReference type="InterPro" id="IPR036873">
    <property type="entry name" value="Rhodanese-like_dom_sf"/>
</dbReference>
<dbReference type="GO" id="GO:0006508">
    <property type="term" value="P:proteolysis"/>
    <property type="evidence" value="ECO:0007669"/>
    <property type="project" value="UniProtKB-KW"/>
</dbReference>
<dbReference type="PROSITE" id="PS00973">
    <property type="entry name" value="USP_2"/>
    <property type="match status" value="1"/>
</dbReference>
<dbReference type="SUPFAM" id="SSF52821">
    <property type="entry name" value="Rhodanese/Cell cycle control phosphatase"/>
    <property type="match status" value="1"/>
</dbReference>
<evidence type="ECO:0000256" key="2">
    <source>
        <dbReference type="ARBA" id="ARBA00009085"/>
    </source>
</evidence>
<keyword evidence="6 7" id="KW-0788">Thiol protease</keyword>
<evidence type="ECO:0000313" key="10">
    <source>
        <dbReference type="Proteomes" id="UP000182259"/>
    </source>
</evidence>
<evidence type="ECO:0000256" key="6">
    <source>
        <dbReference type="ARBA" id="ARBA00022807"/>
    </source>
</evidence>
<proteinExistence type="inferred from homology"/>
<dbReference type="PANTHER" id="PTHR21646">
    <property type="entry name" value="UBIQUITIN CARBOXYL-TERMINAL HYDROLASE"/>
    <property type="match status" value="1"/>
</dbReference>
<dbReference type="SUPFAM" id="SSF54001">
    <property type="entry name" value="Cysteine proteinases"/>
    <property type="match status" value="1"/>
</dbReference>
<evidence type="ECO:0000313" key="9">
    <source>
        <dbReference type="EMBL" id="SGZ55456.1"/>
    </source>
</evidence>
<dbReference type="PROSITE" id="PS00972">
    <property type="entry name" value="USP_1"/>
    <property type="match status" value="1"/>
</dbReference>
<dbReference type="EC" id="3.4.19.12" evidence="7"/>
<dbReference type="InterPro" id="IPR018200">
    <property type="entry name" value="USP_CS"/>
</dbReference>
<reference evidence="9 10" key="1">
    <citation type="submission" date="2016-10" db="EMBL/GenBank/DDBJ databases">
        <authorList>
            <person name="de Groot N.N."/>
        </authorList>
    </citation>
    <scope>NUCLEOTIDE SEQUENCE [LARGE SCALE GENOMIC DNA]</scope>
    <source>
        <strain evidence="9 10">PYCC 4715</strain>
    </source>
</reference>
<evidence type="ECO:0000256" key="5">
    <source>
        <dbReference type="ARBA" id="ARBA00022801"/>
    </source>
</evidence>
<feature type="domain" description="USP" evidence="8">
    <location>
        <begin position="447"/>
        <end position="842"/>
    </location>
</feature>
<dbReference type="Proteomes" id="UP000182259">
    <property type="component" value="Chromosome IV"/>
</dbReference>
<evidence type="ECO:0000256" key="1">
    <source>
        <dbReference type="ARBA" id="ARBA00000707"/>
    </source>
</evidence>
<dbReference type="GO" id="GO:0004843">
    <property type="term" value="F:cysteine-type deubiquitinase activity"/>
    <property type="evidence" value="ECO:0007669"/>
    <property type="project" value="UniProtKB-UniRule"/>
</dbReference>
<dbReference type="InterPro" id="IPR050185">
    <property type="entry name" value="Ub_carboxyl-term_hydrolase"/>
</dbReference>
<dbReference type="AlphaFoldDB" id="A0A1L0DHP3"/>
<accession>A0A1L0DHP3</accession>
<dbReference type="PROSITE" id="PS50235">
    <property type="entry name" value="USP_3"/>
    <property type="match status" value="1"/>
</dbReference>
<gene>
    <name evidence="9" type="ORF">SAMEA4029009_CIC11G00000003116</name>
</gene>
<keyword evidence="4 7" id="KW-0833">Ubl conjugation pathway</keyword>
<comment type="catalytic activity">
    <reaction evidence="1 7">
        <text>Thiol-dependent hydrolysis of ester, thioester, amide, peptide and isopeptide bonds formed by the C-terminal Gly of ubiquitin (a 76-residue protein attached to proteins as an intracellular targeting signal).</text>
        <dbReference type="EC" id="3.4.19.12"/>
    </reaction>
</comment>
<keyword evidence="5 7" id="KW-0378">Hydrolase</keyword>
<dbReference type="InterPro" id="IPR028889">
    <property type="entry name" value="USP"/>
</dbReference>
<comment type="similarity">
    <text evidence="2 7">Belongs to the peptidase C19 family.</text>
</comment>
<evidence type="ECO:0000256" key="7">
    <source>
        <dbReference type="RuleBase" id="RU366025"/>
    </source>
</evidence>
<protein>
    <recommendedName>
        <fullName evidence="7">Ubiquitin carboxyl-terminal hydrolase</fullName>
        <ecNumber evidence="7">3.4.19.12</ecNumber>
    </recommendedName>
</protein>
<dbReference type="GO" id="GO:0016579">
    <property type="term" value="P:protein deubiquitination"/>
    <property type="evidence" value="ECO:0007669"/>
    <property type="project" value="InterPro"/>
</dbReference>
<dbReference type="CDD" id="cd02674">
    <property type="entry name" value="Peptidase_C19R"/>
    <property type="match status" value="1"/>
</dbReference>
<evidence type="ECO:0000256" key="3">
    <source>
        <dbReference type="ARBA" id="ARBA00022670"/>
    </source>
</evidence>
<sequence>MVIDGELKSGLTSIQSLEVISKQIASNLVRESSRAADIIGYAITLLENFKFQVSKHQRLGYCDYEFAFVTFSISLRLVLQVQRTLDEVMLKFSDQLLEALEIQKGNFESIRDQVSLLVGQSHISSEDSLQRRFESLRGNIEYNKLQYLDFELSDSISCERLNHIIRKSPEKVLLLDFRSKKEFNYSHINFLNVVNVEPLVLRQVLEANANPTDMDLEVALAKNVDSHQIQLFKERFKFESVFCYNLRFGGLCNDRFDSLEFSLLHGDNNGLPSQNPFRSLINLLIFDNKYISSRLKQYPAYLRGGLVKWFQVFGESALTSETSKFHSSDTSLNSSKARETRSEITNSSYLRNFSDYLSTARSSSAASPVESNRETKATSLNGYHKSMVIHDLSGNKLANKNSNGEIRLDSIPVASKVKVPSGEIQKSNSGQKVQTNKSTIFLQLFTTGLTNLGNSCYMNCILQCLSSTPQLTSFFFPVVEENNIQVLQSYKQHINMKNKLGSKGVITTSFVKLLASMFNNSGKYFSPGSFKQTVGSLSPGRQFANSEQHDCIEFLNYILDSLHEDLNQRLIENAEERAAIMELSPEQEKAREFMPVRLASTIEWERYLKLNFSVIVDYFQGQYLSKLECLECHLTSTTYNAFSILSLPLPEKIAGSYVKVTLDQCLDLFTETELLDDDNKWHCPRCQRFTKLTKKITITRFPKVLIIHLKRFNMDLRGYFKKLDTFVTYPVEDVLDLTRFWPSVGTYVNSDPRSIIPKERENEILASFPNRYQTPPFRYNLYGVVNHFGNLTTGHYTSYVKKKKGSGNGKQWCYFDDAKVQFDCSKDQVQNMNAYCLFYLRVQ</sequence>
<organism evidence="9 10">
    <name type="scientific">Sungouiella intermedia</name>
    <dbReference type="NCBI Taxonomy" id="45354"/>
    <lineage>
        <taxon>Eukaryota</taxon>
        <taxon>Fungi</taxon>
        <taxon>Dikarya</taxon>
        <taxon>Ascomycota</taxon>
        <taxon>Saccharomycotina</taxon>
        <taxon>Pichiomycetes</taxon>
        <taxon>Metschnikowiaceae</taxon>
        <taxon>Sungouiella</taxon>
    </lineage>
</organism>
<keyword evidence="3 7" id="KW-0645">Protease</keyword>
<dbReference type="Gene3D" id="3.40.250.10">
    <property type="entry name" value="Rhodanese-like domain"/>
    <property type="match status" value="1"/>
</dbReference>
<dbReference type="InterPro" id="IPR038765">
    <property type="entry name" value="Papain-like_cys_pep_sf"/>
</dbReference>
<name>A0A1L0DHP3_9ASCO</name>
<dbReference type="Pfam" id="PF00443">
    <property type="entry name" value="UCH"/>
    <property type="match status" value="1"/>
</dbReference>
<dbReference type="EMBL" id="LT635767">
    <property type="protein sequence ID" value="SGZ55456.1"/>
    <property type="molecule type" value="Genomic_DNA"/>
</dbReference>